<proteinExistence type="predicted"/>
<keyword evidence="2" id="KW-1185">Reference proteome</keyword>
<name>A0AAE0SAY8_9BIVA</name>
<dbReference type="Proteomes" id="UP001195483">
    <property type="component" value="Unassembled WGS sequence"/>
</dbReference>
<reference evidence="1" key="3">
    <citation type="submission" date="2023-05" db="EMBL/GenBank/DDBJ databases">
        <authorList>
            <person name="Smith C.H."/>
        </authorList>
    </citation>
    <scope>NUCLEOTIDE SEQUENCE</scope>
    <source>
        <strain evidence="1">CHS0354</strain>
        <tissue evidence="1">Mantle</tissue>
    </source>
</reference>
<reference evidence="1" key="1">
    <citation type="journal article" date="2021" name="Genome Biol. Evol.">
        <title>A High-Quality Reference Genome for a Parasitic Bivalve with Doubly Uniparental Inheritance (Bivalvia: Unionida).</title>
        <authorList>
            <person name="Smith C.H."/>
        </authorList>
    </citation>
    <scope>NUCLEOTIDE SEQUENCE</scope>
    <source>
        <strain evidence="1">CHS0354</strain>
    </source>
</reference>
<dbReference type="EMBL" id="JAEAOA010002079">
    <property type="protein sequence ID" value="KAK3588477.1"/>
    <property type="molecule type" value="Genomic_DNA"/>
</dbReference>
<sequence>MSDFHYNVVKYGEQAVLLFTDTNSFCFGLRPDNVYVDMFAVRHRVDFSGCPRDAVSPLNNYNHASTNLLEHFRKSTWIILRSTTGVEHDTANDVGSLHDTTNDVGSLHDTANDVGSLHDTANDVGSLHDTANDVGSLHDTAKDMDYLHTTTKYNRLQRQNWNSLALEKQKADALAPNVFEE</sequence>
<comment type="caution">
    <text evidence="1">The sequence shown here is derived from an EMBL/GenBank/DDBJ whole genome shotgun (WGS) entry which is preliminary data.</text>
</comment>
<gene>
    <name evidence="1" type="ORF">CHS0354_035652</name>
</gene>
<accession>A0AAE0SAY8</accession>
<evidence type="ECO:0000313" key="1">
    <source>
        <dbReference type="EMBL" id="KAK3588477.1"/>
    </source>
</evidence>
<protein>
    <submittedName>
        <fullName evidence="1">Uncharacterized protein</fullName>
    </submittedName>
</protein>
<evidence type="ECO:0000313" key="2">
    <source>
        <dbReference type="Proteomes" id="UP001195483"/>
    </source>
</evidence>
<reference evidence="1" key="2">
    <citation type="journal article" date="2021" name="Genome Biol. Evol.">
        <title>Developing a high-quality reference genome for a parasitic bivalve with doubly uniparental inheritance (Bivalvia: Unionida).</title>
        <authorList>
            <person name="Smith C.H."/>
        </authorList>
    </citation>
    <scope>NUCLEOTIDE SEQUENCE</scope>
    <source>
        <strain evidence="1">CHS0354</strain>
        <tissue evidence="1">Mantle</tissue>
    </source>
</reference>
<dbReference type="AlphaFoldDB" id="A0AAE0SAY8"/>
<organism evidence="1 2">
    <name type="scientific">Potamilus streckersoni</name>
    <dbReference type="NCBI Taxonomy" id="2493646"/>
    <lineage>
        <taxon>Eukaryota</taxon>
        <taxon>Metazoa</taxon>
        <taxon>Spiralia</taxon>
        <taxon>Lophotrochozoa</taxon>
        <taxon>Mollusca</taxon>
        <taxon>Bivalvia</taxon>
        <taxon>Autobranchia</taxon>
        <taxon>Heteroconchia</taxon>
        <taxon>Palaeoheterodonta</taxon>
        <taxon>Unionida</taxon>
        <taxon>Unionoidea</taxon>
        <taxon>Unionidae</taxon>
        <taxon>Ambleminae</taxon>
        <taxon>Lampsilini</taxon>
        <taxon>Potamilus</taxon>
    </lineage>
</organism>